<dbReference type="OrthoDB" id="9785995at2"/>
<evidence type="ECO:0000256" key="2">
    <source>
        <dbReference type="ARBA" id="ARBA00022490"/>
    </source>
</evidence>
<dbReference type="GO" id="GO:0016279">
    <property type="term" value="F:protein-lysine N-methyltransferase activity"/>
    <property type="evidence" value="ECO:0007669"/>
    <property type="project" value="RHEA"/>
</dbReference>
<comment type="catalytic activity">
    <reaction evidence="6">
        <text>L-lysyl-[protein] + 3 S-adenosyl-L-methionine = N(6),N(6),N(6)-trimethyl-L-lysyl-[protein] + 3 S-adenosyl-L-homocysteine + 3 H(+)</text>
        <dbReference type="Rhea" id="RHEA:54192"/>
        <dbReference type="Rhea" id="RHEA-COMP:9752"/>
        <dbReference type="Rhea" id="RHEA-COMP:13826"/>
        <dbReference type="ChEBI" id="CHEBI:15378"/>
        <dbReference type="ChEBI" id="CHEBI:29969"/>
        <dbReference type="ChEBI" id="CHEBI:57856"/>
        <dbReference type="ChEBI" id="CHEBI:59789"/>
        <dbReference type="ChEBI" id="CHEBI:61961"/>
    </reaction>
</comment>
<keyword evidence="3 6" id="KW-0489">Methyltransferase</keyword>
<dbReference type="InterPro" id="IPR029063">
    <property type="entry name" value="SAM-dependent_MTases_sf"/>
</dbReference>
<dbReference type="EC" id="2.1.1.-" evidence="6"/>
<dbReference type="SUPFAM" id="SSF53335">
    <property type="entry name" value="S-adenosyl-L-methionine-dependent methyltransferases"/>
    <property type="match status" value="1"/>
</dbReference>
<evidence type="ECO:0000256" key="5">
    <source>
        <dbReference type="ARBA" id="ARBA00022691"/>
    </source>
</evidence>
<evidence type="ECO:0000256" key="3">
    <source>
        <dbReference type="ARBA" id="ARBA00022603"/>
    </source>
</evidence>
<comment type="similarity">
    <text evidence="1 6">Belongs to the methyltransferase superfamily. PrmA family.</text>
</comment>
<dbReference type="Gene3D" id="3.40.50.150">
    <property type="entry name" value="Vaccinia Virus protein VP39"/>
    <property type="match status" value="1"/>
</dbReference>
<reference evidence="8" key="1">
    <citation type="submission" date="2016-09" db="EMBL/GenBank/DDBJ databases">
        <authorList>
            <person name="Varghese N."/>
            <person name="Submissions S."/>
        </authorList>
    </citation>
    <scope>NUCLEOTIDE SEQUENCE [LARGE SCALE GENOMIC DNA]</scope>
    <source>
        <strain evidence="8">25nlg</strain>
    </source>
</reference>
<keyword evidence="7" id="KW-0687">Ribonucleoprotein</keyword>
<comment type="subcellular location">
    <subcellularLocation>
        <location evidence="6">Cytoplasm</location>
    </subcellularLocation>
</comment>
<feature type="binding site" evidence="6">
    <location>
        <position position="182"/>
    </location>
    <ligand>
        <name>S-adenosyl-L-methionine</name>
        <dbReference type="ChEBI" id="CHEBI:59789"/>
    </ligand>
</feature>
<organism evidence="7 8">
    <name type="scientific">Shouchella lonarensis</name>
    <dbReference type="NCBI Taxonomy" id="1464122"/>
    <lineage>
        <taxon>Bacteria</taxon>
        <taxon>Bacillati</taxon>
        <taxon>Bacillota</taxon>
        <taxon>Bacilli</taxon>
        <taxon>Bacillales</taxon>
        <taxon>Bacillaceae</taxon>
        <taxon>Shouchella</taxon>
    </lineage>
</organism>
<gene>
    <name evidence="6" type="primary">prmA</name>
    <name evidence="7" type="ORF">SAMN05421737_10743</name>
</gene>
<dbReference type="STRING" id="1464122.SAMN05421737_10743"/>
<feature type="binding site" evidence="6">
    <location>
        <position position="248"/>
    </location>
    <ligand>
        <name>S-adenosyl-L-methionine</name>
        <dbReference type="ChEBI" id="CHEBI:59789"/>
    </ligand>
</feature>
<evidence type="ECO:0000313" key="7">
    <source>
        <dbReference type="EMBL" id="SDC30737.1"/>
    </source>
</evidence>
<dbReference type="GO" id="GO:0032259">
    <property type="term" value="P:methylation"/>
    <property type="evidence" value="ECO:0007669"/>
    <property type="project" value="UniProtKB-KW"/>
</dbReference>
<protein>
    <recommendedName>
        <fullName evidence="6">Ribosomal protein L11 methyltransferase</fullName>
        <shortName evidence="6">L11 Mtase</shortName>
        <ecNumber evidence="6">2.1.1.-</ecNumber>
    </recommendedName>
</protein>
<dbReference type="GO" id="GO:0005737">
    <property type="term" value="C:cytoplasm"/>
    <property type="evidence" value="ECO:0007669"/>
    <property type="project" value="UniProtKB-SubCell"/>
</dbReference>
<keyword evidence="8" id="KW-1185">Reference proteome</keyword>
<proteinExistence type="inferred from homology"/>
<dbReference type="GO" id="GO:0005840">
    <property type="term" value="C:ribosome"/>
    <property type="evidence" value="ECO:0007669"/>
    <property type="project" value="UniProtKB-KW"/>
</dbReference>
<dbReference type="Pfam" id="PF06325">
    <property type="entry name" value="PrmA"/>
    <property type="match status" value="1"/>
</dbReference>
<dbReference type="PIRSF" id="PIRSF000401">
    <property type="entry name" value="RPL11_MTase"/>
    <property type="match status" value="1"/>
</dbReference>
<evidence type="ECO:0000256" key="4">
    <source>
        <dbReference type="ARBA" id="ARBA00022679"/>
    </source>
</evidence>
<keyword evidence="5 6" id="KW-0949">S-adenosyl-L-methionine</keyword>
<dbReference type="PANTHER" id="PTHR43648">
    <property type="entry name" value="ELECTRON TRANSFER FLAVOPROTEIN BETA SUBUNIT LYSINE METHYLTRANSFERASE"/>
    <property type="match status" value="1"/>
</dbReference>
<accession>A0A1G6KIH3</accession>
<comment type="function">
    <text evidence="6">Methylates ribosomal protein L11.</text>
</comment>
<dbReference type="PANTHER" id="PTHR43648:SF1">
    <property type="entry name" value="ELECTRON TRANSFER FLAVOPROTEIN BETA SUBUNIT LYSINE METHYLTRANSFERASE"/>
    <property type="match status" value="1"/>
</dbReference>
<dbReference type="HAMAP" id="MF_00735">
    <property type="entry name" value="Methyltr_PrmA"/>
    <property type="match status" value="1"/>
</dbReference>
<dbReference type="EMBL" id="FMYM01000007">
    <property type="protein sequence ID" value="SDC30737.1"/>
    <property type="molecule type" value="Genomic_DNA"/>
</dbReference>
<keyword evidence="4 6" id="KW-0808">Transferase</keyword>
<dbReference type="Proteomes" id="UP000242662">
    <property type="component" value="Unassembled WGS sequence"/>
</dbReference>
<dbReference type="CDD" id="cd02440">
    <property type="entry name" value="AdoMet_MTases"/>
    <property type="match status" value="1"/>
</dbReference>
<keyword evidence="2 6" id="KW-0963">Cytoplasm</keyword>
<name>A0A1G6KIH3_9BACI</name>
<feature type="binding site" evidence="6">
    <location>
        <position position="161"/>
    </location>
    <ligand>
        <name>S-adenosyl-L-methionine</name>
        <dbReference type="ChEBI" id="CHEBI:59789"/>
    </ligand>
</feature>
<dbReference type="InterPro" id="IPR050078">
    <property type="entry name" value="Ribosomal_L11_MeTrfase_PrmA"/>
</dbReference>
<evidence type="ECO:0000256" key="6">
    <source>
        <dbReference type="HAMAP-Rule" id="MF_00735"/>
    </source>
</evidence>
<dbReference type="RefSeq" id="WP_090775868.1">
    <property type="nucleotide sequence ID" value="NZ_FMYM01000007.1"/>
</dbReference>
<feature type="binding site" evidence="6">
    <location>
        <position position="204"/>
    </location>
    <ligand>
        <name>S-adenosyl-L-methionine</name>
        <dbReference type="ChEBI" id="CHEBI:59789"/>
    </ligand>
</feature>
<dbReference type="AlphaFoldDB" id="A0A1G6KIH3"/>
<dbReference type="NCBIfam" id="TIGR00406">
    <property type="entry name" value="prmA"/>
    <property type="match status" value="1"/>
</dbReference>
<dbReference type="InterPro" id="IPR004498">
    <property type="entry name" value="Ribosomal_PrmA_MeTrfase"/>
</dbReference>
<evidence type="ECO:0000256" key="1">
    <source>
        <dbReference type="ARBA" id="ARBA00009741"/>
    </source>
</evidence>
<keyword evidence="7" id="KW-0689">Ribosomal protein</keyword>
<sequence>MKWAEFRIHTTQEAVESVSNLLHESGAAGVAIEDPQDLVTEWANQYGEVYELSPADYPTEGVMVKAYFPMGDDFTEMIVRVEADIRQLATYEIDLGAAEMSYVEVDEKDWATAWKAYYHPVQVTERLTIVPTWETYTPNANETVIELDPGMAFGTGTHPTTILSLQALEKTIQRGHNVIDVGTGSGVLAIAASKLGAETVLALDLDEVAVESAKANVALNELPTPVTVRKNHLLEGISENTCDVIVANILAEVIVSFTENAYRVLKPGGTFLTSGIITRKKEEVTTALEKAGFFIDEVTEMDDWIAVRAIRKG</sequence>
<evidence type="ECO:0000313" key="8">
    <source>
        <dbReference type="Proteomes" id="UP000242662"/>
    </source>
</evidence>